<accession>A0A2P2JU70</accession>
<name>A0A2P2JU70_RHIMU</name>
<evidence type="ECO:0000313" key="1">
    <source>
        <dbReference type="EMBL" id="MBW96999.1"/>
    </source>
</evidence>
<sequence length="8" mass="1024">MLFFIQIL</sequence>
<protein>
    <submittedName>
        <fullName evidence="1">Uncharacterized protein</fullName>
    </submittedName>
</protein>
<reference evidence="1" key="1">
    <citation type="submission" date="2018-02" db="EMBL/GenBank/DDBJ databases">
        <title>Rhizophora mucronata_Transcriptome.</title>
        <authorList>
            <person name="Meera S.P."/>
            <person name="Sreeshan A."/>
            <person name="Augustine A."/>
        </authorList>
    </citation>
    <scope>NUCLEOTIDE SEQUENCE</scope>
    <source>
        <tissue evidence="1">Leaf</tissue>
    </source>
</reference>
<proteinExistence type="predicted"/>
<organism evidence="1">
    <name type="scientific">Rhizophora mucronata</name>
    <name type="common">Asiatic mangrove</name>
    <dbReference type="NCBI Taxonomy" id="61149"/>
    <lineage>
        <taxon>Eukaryota</taxon>
        <taxon>Viridiplantae</taxon>
        <taxon>Streptophyta</taxon>
        <taxon>Embryophyta</taxon>
        <taxon>Tracheophyta</taxon>
        <taxon>Spermatophyta</taxon>
        <taxon>Magnoliopsida</taxon>
        <taxon>eudicotyledons</taxon>
        <taxon>Gunneridae</taxon>
        <taxon>Pentapetalae</taxon>
        <taxon>rosids</taxon>
        <taxon>fabids</taxon>
        <taxon>Malpighiales</taxon>
        <taxon>Rhizophoraceae</taxon>
        <taxon>Rhizophora</taxon>
    </lineage>
</organism>
<dbReference type="EMBL" id="GGEC01016516">
    <property type="protein sequence ID" value="MBW96999.1"/>
    <property type="molecule type" value="Transcribed_RNA"/>
</dbReference>